<accession>A0ABD0KGD9</accession>
<comment type="caution">
    <text evidence="2">The sequence shown here is derived from an EMBL/GenBank/DDBJ whole genome shotgun (WGS) entry which is preliminary data.</text>
</comment>
<evidence type="ECO:0000313" key="3">
    <source>
        <dbReference type="Proteomes" id="UP001519460"/>
    </source>
</evidence>
<evidence type="ECO:0000256" key="1">
    <source>
        <dbReference type="SAM" id="MobiDB-lite"/>
    </source>
</evidence>
<feature type="region of interest" description="Disordered" evidence="1">
    <location>
        <begin position="59"/>
        <end position="102"/>
    </location>
</feature>
<dbReference type="AlphaFoldDB" id="A0ABD0KGD9"/>
<dbReference type="Proteomes" id="UP001519460">
    <property type="component" value="Unassembled WGS sequence"/>
</dbReference>
<reference evidence="2 3" key="1">
    <citation type="journal article" date="2023" name="Sci. Data">
        <title>Genome assembly of the Korean intertidal mud-creeper Batillaria attramentaria.</title>
        <authorList>
            <person name="Patra A.K."/>
            <person name="Ho P.T."/>
            <person name="Jun S."/>
            <person name="Lee S.J."/>
            <person name="Kim Y."/>
            <person name="Won Y.J."/>
        </authorList>
    </citation>
    <scope>NUCLEOTIDE SEQUENCE [LARGE SCALE GENOMIC DNA]</scope>
    <source>
        <strain evidence="2">Wonlab-2016</strain>
    </source>
</reference>
<proteinExistence type="predicted"/>
<evidence type="ECO:0000313" key="2">
    <source>
        <dbReference type="EMBL" id="KAK7486240.1"/>
    </source>
</evidence>
<keyword evidence="3" id="KW-1185">Reference proteome</keyword>
<protein>
    <submittedName>
        <fullName evidence="2">Uncharacterized protein</fullName>
    </submittedName>
</protein>
<organism evidence="2 3">
    <name type="scientific">Batillaria attramentaria</name>
    <dbReference type="NCBI Taxonomy" id="370345"/>
    <lineage>
        <taxon>Eukaryota</taxon>
        <taxon>Metazoa</taxon>
        <taxon>Spiralia</taxon>
        <taxon>Lophotrochozoa</taxon>
        <taxon>Mollusca</taxon>
        <taxon>Gastropoda</taxon>
        <taxon>Caenogastropoda</taxon>
        <taxon>Sorbeoconcha</taxon>
        <taxon>Cerithioidea</taxon>
        <taxon>Batillariidae</taxon>
        <taxon>Batillaria</taxon>
    </lineage>
</organism>
<gene>
    <name evidence="2" type="ORF">BaRGS_00022563</name>
</gene>
<dbReference type="EMBL" id="JACVVK020000182">
    <property type="protein sequence ID" value="KAK7486240.1"/>
    <property type="molecule type" value="Genomic_DNA"/>
</dbReference>
<feature type="compositionally biased region" description="Polar residues" evidence="1">
    <location>
        <begin position="59"/>
        <end position="77"/>
    </location>
</feature>
<name>A0ABD0KGD9_9CAEN</name>
<sequence length="102" mass="10629">MYTDADTWGVVSELRKAVLSPPGQFDADTWGVIIQSAAPVSLSHFTVIKQQSGLPVIPSSKQQSGLPVIPSSKQQSGLPVIPSSAAHEHSDNVNLGLSVPAA</sequence>